<proteinExistence type="predicted"/>
<evidence type="ECO:0000313" key="1">
    <source>
        <dbReference type="EMBL" id="VFA81544.1"/>
    </source>
</evidence>
<protein>
    <submittedName>
        <fullName evidence="1">Uncharacterized protein</fullName>
    </submittedName>
</protein>
<gene>
    <name evidence="1" type="ORF">NCTC1935_00157</name>
    <name evidence="2" type="ORF">NCTC1935_05774</name>
</gene>
<sequence length="123" mass="12994">MAAHSPAYDPATEKPEPPVHLAPAAALAALAVDLEFEGLTRLAARARAICRQLGYLAVAVDQLTADATMLAAHAPGVTVEARAAGERLMAVLDADDDETPDEYDELDPDLVHDRRVADQLGVL</sequence>
<dbReference type="EMBL" id="CAACYE010000005">
    <property type="protein sequence ID" value="VFA81544.1"/>
    <property type="molecule type" value="Genomic_DNA"/>
</dbReference>
<organism evidence="1">
    <name type="scientific">Nocardia farcinica</name>
    <dbReference type="NCBI Taxonomy" id="37329"/>
    <lineage>
        <taxon>Bacteria</taxon>
        <taxon>Bacillati</taxon>
        <taxon>Actinomycetota</taxon>
        <taxon>Actinomycetes</taxon>
        <taxon>Mycobacteriales</taxon>
        <taxon>Nocardiaceae</taxon>
        <taxon>Nocardia</taxon>
    </lineage>
</organism>
<dbReference type="AlphaFoldDB" id="A0A449G711"/>
<name>A0A449G711_NOCFR</name>
<dbReference type="EMBL" id="CAACYE010000005">
    <property type="protein sequence ID" value="VFA87880.1"/>
    <property type="molecule type" value="Genomic_DNA"/>
</dbReference>
<reference evidence="1" key="1">
    <citation type="submission" date="2019-02" db="EMBL/GenBank/DDBJ databases">
        <authorList>
            <consortium name="Pathogen Informatics"/>
        </authorList>
    </citation>
    <scope>NUCLEOTIDE SEQUENCE</scope>
    <source>
        <strain evidence="1">3012STDY6733949</strain>
    </source>
</reference>
<dbReference type="RefSeq" id="WP_137354317.1">
    <property type="nucleotide sequence ID" value="NZ_CAACYE020000001.1"/>
</dbReference>
<accession>A0A449G711</accession>
<evidence type="ECO:0000313" key="2">
    <source>
        <dbReference type="EMBL" id="VFA87880.1"/>
    </source>
</evidence>